<accession>A0A7X3MFS9</accession>
<dbReference type="RefSeq" id="WP_159750818.1">
    <property type="nucleotide sequence ID" value="NZ_WUQX01000001.1"/>
</dbReference>
<dbReference type="AlphaFoldDB" id="A0A7X3MFS9"/>
<name>A0A7X3MFS9_9FIRM</name>
<dbReference type="EMBL" id="WUQX01000001">
    <property type="protein sequence ID" value="MXP75576.1"/>
    <property type="molecule type" value="Genomic_DNA"/>
</dbReference>
<evidence type="ECO:0000313" key="1">
    <source>
        <dbReference type="EMBL" id="MXP75576.1"/>
    </source>
</evidence>
<keyword evidence="2" id="KW-1185">Reference proteome</keyword>
<protein>
    <submittedName>
        <fullName evidence="1">DUF3990 domain-containing protein</fullName>
    </submittedName>
</protein>
<comment type="caution">
    <text evidence="1">The sequence shown here is derived from an EMBL/GenBank/DDBJ whole genome shotgun (WGS) entry which is preliminary data.</text>
</comment>
<evidence type="ECO:0000313" key="2">
    <source>
        <dbReference type="Proteomes" id="UP000460412"/>
    </source>
</evidence>
<proteinExistence type="predicted"/>
<dbReference type="Pfam" id="PF13151">
    <property type="entry name" value="DUF3990"/>
    <property type="match status" value="1"/>
</dbReference>
<dbReference type="Proteomes" id="UP000460412">
    <property type="component" value="Unassembled WGS sequence"/>
</dbReference>
<gene>
    <name evidence="1" type="ORF">GN277_09320</name>
</gene>
<organism evidence="1 2">
    <name type="scientific">Sporofaciens musculi</name>
    <dbReference type="NCBI Taxonomy" id="2681861"/>
    <lineage>
        <taxon>Bacteria</taxon>
        <taxon>Bacillati</taxon>
        <taxon>Bacillota</taxon>
        <taxon>Clostridia</taxon>
        <taxon>Lachnospirales</taxon>
        <taxon>Lachnospiraceae</taxon>
        <taxon>Sporofaciens</taxon>
    </lineage>
</organism>
<dbReference type="InterPro" id="IPR025051">
    <property type="entry name" value="DUF3990"/>
</dbReference>
<sequence>MILYHGSYIEIPEPDFRYSRLNVDFGRGFYTTPIHEQAFKWCSKFRHRGRDGIISCYSFDEYACNDMNILKFDAYSEDWLEFILTCRSGKDVSSYDIVEGGVANDQVFNTVELYFDGLIDKTEAIKRLRYEKPNMQICFRTKEALSKLHFEGSERI</sequence>
<reference evidence="1 2" key="1">
    <citation type="submission" date="2019-12" db="EMBL/GenBank/DDBJ databases">
        <title>Sporaefaciens musculi gen. nov., sp. nov., a novel bacterium isolated from the caecum of an obese mouse.</title>
        <authorList>
            <person name="Rasmussen T.S."/>
            <person name="Streidl T."/>
            <person name="Hitch T.C.A."/>
            <person name="Wortmann E."/>
            <person name="Deptula P."/>
            <person name="Hansen M."/>
            <person name="Nielsen D.S."/>
            <person name="Clavel T."/>
            <person name="Vogensen F.K."/>
        </authorList>
    </citation>
    <scope>NUCLEOTIDE SEQUENCE [LARGE SCALE GENOMIC DNA]</scope>
    <source>
        <strain evidence="1 2">WCA-9-b2</strain>
    </source>
</reference>